<dbReference type="PROSITE" id="PS50086">
    <property type="entry name" value="TBC_RABGAP"/>
    <property type="match status" value="1"/>
</dbReference>
<evidence type="ECO:0000256" key="2">
    <source>
        <dbReference type="SAM" id="Coils"/>
    </source>
</evidence>
<evidence type="ECO:0000259" key="5">
    <source>
        <dbReference type="PROSITE" id="PS50086"/>
    </source>
</evidence>
<dbReference type="FunFam" id="1.10.8.270:FF:000001">
    <property type="entry name" value="TBC1 domain family member 1"/>
    <property type="match status" value="1"/>
</dbReference>
<dbReference type="FunFam" id="1.10.472.80:FF:000027">
    <property type="entry name" value="GTPase activating protein (Evi5)"/>
    <property type="match status" value="1"/>
</dbReference>
<dbReference type="SUPFAM" id="SSF47923">
    <property type="entry name" value="Ypt/Rab-GAP domain of gyp1p"/>
    <property type="match status" value="2"/>
</dbReference>
<dbReference type="GO" id="GO:0031267">
    <property type="term" value="F:small GTPase binding"/>
    <property type="evidence" value="ECO:0007669"/>
    <property type="project" value="TreeGrafter"/>
</dbReference>
<organism evidence="6 7">
    <name type="scientific">Strongyloides venezuelensis</name>
    <name type="common">Threadworm</name>
    <dbReference type="NCBI Taxonomy" id="75913"/>
    <lineage>
        <taxon>Eukaryota</taxon>
        <taxon>Metazoa</taxon>
        <taxon>Ecdysozoa</taxon>
        <taxon>Nematoda</taxon>
        <taxon>Chromadorea</taxon>
        <taxon>Rhabditida</taxon>
        <taxon>Tylenchina</taxon>
        <taxon>Panagrolaimomorpha</taxon>
        <taxon>Strongyloidoidea</taxon>
        <taxon>Strongyloididae</taxon>
        <taxon>Strongyloides</taxon>
    </lineage>
</organism>
<keyword evidence="2" id="KW-0175">Coiled coil</keyword>
<evidence type="ECO:0000256" key="3">
    <source>
        <dbReference type="SAM" id="MobiDB-lite"/>
    </source>
</evidence>
<dbReference type="InterPro" id="IPR022164">
    <property type="entry name" value="Kinesin-like"/>
</dbReference>
<keyword evidence="1" id="KW-0343">GTPase activation</keyword>
<dbReference type="InterPro" id="IPR011993">
    <property type="entry name" value="PH-like_dom_sf"/>
</dbReference>
<dbReference type="AlphaFoldDB" id="A0A0K0F1Y7"/>
<dbReference type="Gene3D" id="1.10.472.80">
    <property type="entry name" value="Ypt/Rab-GAP domain of gyp1p, domain 3"/>
    <property type="match status" value="1"/>
</dbReference>
<dbReference type="Pfam" id="PF12473">
    <property type="entry name" value="DUF3694"/>
    <property type="match status" value="1"/>
</dbReference>
<dbReference type="Gene3D" id="2.30.29.30">
    <property type="entry name" value="Pleckstrin-homology domain (PH domain)/Phosphotyrosine-binding domain (PTB)"/>
    <property type="match status" value="1"/>
</dbReference>
<dbReference type="InterPro" id="IPR035969">
    <property type="entry name" value="Rab-GAP_TBC_sf"/>
</dbReference>
<evidence type="ECO:0000259" key="4">
    <source>
        <dbReference type="PROSITE" id="PS01179"/>
    </source>
</evidence>
<dbReference type="SMART" id="SM00462">
    <property type="entry name" value="PTB"/>
    <property type="match status" value="1"/>
</dbReference>
<dbReference type="GO" id="GO:0005096">
    <property type="term" value="F:GTPase activator activity"/>
    <property type="evidence" value="ECO:0007669"/>
    <property type="project" value="UniProtKB-KW"/>
</dbReference>
<evidence type="ECO:0000313" key="7">
    <source>
        <dbReference type="WBParaSite" id="SVE_0281300.2"/>
    </source>
</evidence>
<dbReference type="InterPro" id="IPR050302">
    <property type="entry name" value="Rab_GAP_TBC_domain"/>
</dbReference>
<sequence length="1078" mass="124321">MMDNLTKLKSPRMHSVSPFRQFLDETKRRSVSLARDSNTPLRMSLGGGGRTSRIEKQLIKKNNNYNDSSSIMSQNSLSQSCNFLVAGEALWKKMGTQFENISYLGSSKINDPVCESEMHQIMHTLNSEQQHSSVRIMLTVPHFSTGIVHLLDLESGTEIMSFSIHRIRLCSRGHASTAEGECFALSYDNYNSGQYSYQCHVFRSNIPEGAAKALFAFANAFNNTPSNPLKGLNIPLSTELEITKSHNDDAYEEYEFESFLDICEDDGNGGFQPCPQEKNCFRLRRDRIKRIIIVIRQTKGPKFIKIKSCFGLLLAAGRNLKGSDMQLMDMLSLGPVPQSKHTYVIEGLWNPSTENFEVLNTETPRETRVFMTVCADIVLEGIGDSVRFYVECKARIYHQHERFCSVIRTPIIEKYFLKTTRDKSQKIGIMNNEQEKNGTSIDENIPPLEETTGRVDSGVTKNNNLMKVVNFESTTERDRTIRRQAEGKFQQQMPTQLIHPADADDSDHDEPLLSGSGHVNQECSKELLEEWNGLLSSWEKDLENKPEELDTLMRNGVPDVVRGKVWQYITKVPLYPELSKKYFELIEKPCPCDSVILRDIHRTFPAHEYFKEPDGPGQQALYKISKAYALYDEEVSYCQGLSFLAASLILHMDEDKAFSVLVKIMFDYGLRDLFKLGFDALQLRFYQLQRLLQDNLPNLNTFFNDIGIETHMYASQWFLTMFTAKFPLQMVFYIVDLFLFEGIDTIFHISFALLNDSESDLMQLDFDGVLTYFRVTLPRKYRTEESAKALIHQAIKMKVKSEKLIAYETEYRDIQQKEFELLNPEQRLEKENLKLHERVRRLDCENDDLARELVTSKIELRHKLDAAEDQIERYQTTIEKLTRQNRDLEDENKNLSEECLMAKETCRREMDRLEKDCQKYKKISEDYKGICSKMDKQLNKQKDEFKVLKKNISNKISNCPSCISLLEDELLDSPRSSKKNSPTTDENYGLKMIEMRDKIDEQDERIKLLELELAQTKLALVEAQCQNQDLTHQMSTSVVNSTENNSSSRPAWLKKTIISFKEAKVALNKNSHSQEVKS</sequence>
<feature type="domain" description="Rab-GAP TBC" evidence="5">
    <location>
        <begin position="556"/>
        <end position="742"/>
    </location>
</feature>
<protein>
    <submittedName>
        <fullName evidence="7">PID domain-containing protein</fullName>
    </submittedName>
</protein>
<dbReference type="SUPFAM" id="SSF50729">
    <property type="entry name" value="PH domain-like"/>
    <property type="match status" value="1"/>
</dbReference>
<dbReference type="Proteomes" id="UP000035680">
    <property type="component" value="Unassembled WGS sequence"/>
</dbReference>
<feature type="domain" description="PID" evidence="4">
    <location>
        <begin position="103"/>
        <end position="214"/>
    </location>
</feature>
<feature type="region of interest" description="Disordered" evidence="3">
    <location>
        <begin position="437"/>
        <end position="459"/>
    </location>
</feature>
<dbReference type="WBParaSite" id="SVE_0281300.2">
    <property type="protein sequence ID" value="SVE_0281300.2"/>
    <property type="gene ID" value="SVE_0281300"/>
</dbReference>
<evidence type="ECO:0000313" key="6">
    <source>
        <dbReference type="Proteomes" id="UP000035680"/>
    </source>
</evidence>
<keyword evidence="6" id="KW-1185">Reference proteome</keyword>
<accession>A0A0K0F1Y7</accession>
<dbReference type="SMART" id="SM00164">
    <property type="entry name" value="TBC"/>
    <property type="match status" value="1"/>
</dbReference>
<evidence type="ECO:0000256" key="1">
    <source>
        <dbReference type="ARBA" id="ARBA00022468"/>
    </source>
</evidence>
<feature type="coiled-coil region" evidence="2">
    <location>
        <begin position="825"/>
        <end position="951"/>
    </location>
</feature>
<dbReference type="STRING" id="75913.A0A0K0F1Y7"/>
<reference evidence="6" key="1">
    <citation type="submission" date="2014-07" db="EMBL/GenBank/DDBJ databases">
        <authorList>
            <person name="Martin A.A"/>
            <person name="De Silva N."/>
        </authorList>
    </citation>
    <scope>NUCLEOTIDE SEQUENCE</scope>
</reference>
<dbReference type="PROSITE" id="PS01179">
    <property type="entry name" value="PID"/>
    <property type="match status" value="1"/>
</dbReference>
<dbReference type="Gene3D" id="1.10.8.270">
    <property type="entry name" value="putative rabgap domain of human tbc1 domain family member 14 like domains"/>
    <property type="match status" value="1"/>
</dbReference>
<dbReference type="Gene3D" id="1.10.10.750">
    <property type="entry name" value="Ypt/Rab-GAP domain of gyp1p, domain 1"/>
    <property type="match status" value="1"/>
</dbReference>
<dbReference type="InterPro" id="IPR006020">
    <property type="entry name" value="PTB/PI_dom"/>
</dbReference>
<proteinExistence type="predicted"/>
<dbReference type="Pfam" id="PF00566">
    <property type="entry name" value="RabGAP-TBC"/>
    <property type="match status" value="1"/>
</dbReference>
<feature type="coiled-coil region" evidence="2">
    <location>
        <begin position="992"/>
        <end position="1033"/>
    </location>
</feature>
<reference evidence="7" key="2">
    <citation type="submission" date="2015-08" db="UniProtKB">
        <authorList>
            <consortium name="WormBaseParasite"/>
        </authorList>
    </citation>
    <scope>IDENTIFICATION</scope>
</reference>
<name>A0A0K0F1Y7_STRVS</name>
<dbReference type="PANTHER" id="PTHR47219">
    <property type="entry name" value="RAB GTPASE-ACTIVATING PROTEIN 1-LIKE"/>
    <property type="match status" value="1"/>
</dbReference>
<dbReference type="PANTHER" id="PTHR47219:SF9">
    <property type="entry name" value="GTPASE ACTIVATING PROTEIN AND CENTROSOME-ASSOCIATED, ISOFORM B"/>
    <property type="match status" value="1"/>
</dbReference>
<dbReference type="InterPro" id="IPR000195">
    <property type="entry name" value="Rab-GAP-TBC_dom"/>
</dbReference>